<comment type="function">
    <text evidence="4">Has an important function as a repair enzyme for proteins that have been inactivated by oxidation. Catalyzes the reversible oxidation-reduction of methionine sulfoxide in proteins to methionine.</text>
</comment>
<evidence type="ECO:0000256" key="5">
    <source>
        <dbReference type="SAM" id="MobiDB-lite"/>
    </source>
</evidence>
<sequence>MNRFHSNHRSQVRDNATGHSPRRASPAWRVRHVLLGVVAAGALVWQVGAYAFGGAEAAVVIAAPKLDEPATGAHVETAVFAGGCFWGVQGVFQHVKGVTKAVSGYAGGTAKTADYETVSSGATGHAESVEVTFDPQQVSYGTLLQIYFSVAHNPTELNRQGPDTGTQYRSAVFPMNDAQRRVADAYIAQLNASHVYSKPIVTHLEKYTGFYPAESYHQDFLAEHPMYPYIVINDLPKVKDLKRLFPAKFRDTPVLVKSATAM</sequence>
<dbReference type="PANTHER" id="PTHR43774:SF1">
    <property type="entry name" value="PEPTIDE METHIONINE SULFOXIDE REDUCTASE MSRA 2"/>
    <property type="match status" value="1"/>
</dbReference>
<evidence type="ECO:0000256" key="2">
    <source>
        <dbReference type="ARBA" id="ARBA00047806"/>
    </source>
</evidence>
<keyword evidence="6" id="KW-0812">Transmembrane</keyword>
<evidence type="ECO:0000313" key="9">
    <source>
        <dbReference type="Proteomes" id="UP000334380"/>
    </source>
</evidence>
<comment type="catalytic activity">
    <reaction evidence="2 4">
        <text>L-methionyl-[protein] + [thioredoxin]-disulfide + H2O = L-methionyl-(S)-S-oxide-[protein] + [thioredoxin]-dithiol</text>
        <dbReference type="Rhea" id="RHEA:14217"/>
        <dbReference type="Rhea" id="RHEA-COMP:10698"/>
        <dbReference type="Rhea" id="RHEA-COMP:10700"/>
        <dbReference type="Rhea" id="RHEA-COMP:12313"/>
        <dbReference type="Rhea" id="RHEA-COMP:12315"/>
        <dbReference type="ChEBI" id="CHEBI:15377"/>
        <dbReference type="ChEBI" id="CHEBI:16044"/>
        <dbReference type="ChEBI" id="CHEBI:29950"/>
        <dbReference type="ChEBI" id="CHEBI:44120"/>
        <dbReference type="ChEBI" id="CHEBI:50058"/>
        <dbReference type="EC" id="1.8.4.11"/>
    </reaction>
</comment>
<feature type="region of interest" description="Disordered" evidence="5">
    <location>
        <begin position="1"/>
        <end position="23"/>
    </location>
</feature>
<proteinExistence type="inferred from homology"/>
<keyword evidence="6" id="KW-1133">Transmembrane helix</keyword>
<dbReference type="GO" id="GO:0033744">
    <property type="term" value="F:L-methionine:thioredoxin-disulfide S-oxidoreductase activity"/>
    <property type="evidence" value="ECO:0007669"/>
    <property type="project" value="RHEA"/>
</dbReference>
<dbReference type="Gene3D" id="3.30.1060.10">
    <property type="entry name" value="Peptide methionine sulphoxide reductase MsrA"/>
    <property type="match status" value="1"/>
</dbReference>
<dbReference type="EC" id="1.8.4.11" evidence="4"/>
<dbReference type="NCBIfam" id="TIGR00401">
    <property type="entry name" value="msrA"/>
    <property type="match status" value="1"/>
</dbReference>
<accession>A0A5E4XAF8</accession>
<dbReference type="RefSeq" id="WP_150614289.1">
    <property type="nucleotide sequence ID" value="NZ_CABPRU010000010.1"/>
</dbReference>
<dbReference type="HAMAP" id="MF_01401">
    <property type="entry name" value="MsrA"/>
    <property type="match status" value="1"/>
</dbReference>
<keyword evidence="1 4" id="KW-0560">Oxidoreductase</keyword>
<name>A0A5E4XAF8_9BURK</name>
<dbReference type="Proteomes" id="UP000334380">
    <property type="component" value="Unassembled WGS sequence"/>
</dbReference>
<evidence type="ECO:0000313" key="8">
    <source>
        <dbReference type="EMBL" id="VVE33188.1"/>
    </source>
</evidence>
<evidence type="ECO:0000256" key="3">
    <source>
        <dbReference type="ARBA" id="ARBA00048782"/>
    </source>
</evidence>
<keyword evidence="9" id="KW-1185">Reference proteome</keyword>
<reference evidence="8 9" key="1">
    <citation type="submission" date="2019-08" db="EMBL/GenBank/DDBJ databases">
        <authorList>
            <person name="Peeters C."/>
        </authorList>
    </citation>
    <scope>NUCLEOTIDE SEQUENCE [LARGE SCALE GENOMIC DNA]</scope>
    <source>
        <strain evidence="8 9">LMG 31013</strain>
    </source>
</reference>
<dbReference type="Pfam" id="PF01625">
    <property type="entry name" value="PMSR"/>
    <property type="match status" value="1"/>
</dbReference>
<protein>
    <recommendedName>
        <fullName evidence="4">Peptide methionine sulfoxide reductase MsrA</fullName>
        <shortName evidence="4">Protein-methionine-S-oxide reductase</shortName>
        <ecNumber evidence="4">1.8.4.11</ecNumber>
    </recommendedName>
    <alternativeName>
        <fullName evidence="4">Peptide-methionine (S)-S-oxide reductase</fullName>
        <shortName evidence="4">Peptide Met(O) reductase</shortName>
    </alternativeName>
</protein>
<evidence type="ECO:0000256" key="4">
    <source>
        <dbReference type="HAMAP-Rule" id="MF_01401"/>
    </source>
</evidence>
<gene>
    <name evidence="8" type="primary">msrAB</name>
    <name evidence="4" type="synonym">msrA</name>
    <name evidence="8" type="ORF">PTE31013_03783</name>
</gene>
<organism evidence="8 9">
    <name type="scientific">Pandoraea terrigena</name>
    <dbReference type="NCBI Taxonomy" id="2508292"/>
    <lineage>
        <taxon>Bacteria</taxon>
        <taxon>Pseudomonadati</taxon>
        <taxon>Pseudomonadota</taxon>
        <taxon>Betaproteobacteria</taxon>
        <taxon>Burkholderiales</taxon>
        <taxon>Burkholderiaceae</taxon>
        <taxon>Pandoraea</taxon>
    </lineage>
</organism>
<comment type="catalytic activity">
    <reaction evidence="3 4">
        <text>[thioredoxin]-disulfide + L-methionine + H2O = L-methionine (S)-S-oxide + [thioredoxin]-dithiol</text>
        <dbReference type="Rhea" id="RHEA:19993"/>
        <dbReference type="Rhea" id="RHEA-COMP:10698"/>
        <dbReference type="Rhea" id="RHEA-COMP:10700"/>
        <dbReference type="ChEBI" id="CHEBI:15377"/>
        <dbReference type="ChEBI" id="CHEBI:29950"/>
        <dbReference type="ChEBI" id="CHEBI:50058"/>
        <dbReference type="ChEBI" id="CHEBI:57844"/>
        <dbReference type="ChEBI" id="CHEBI:58772"/>
        <dbReference type="EC" id="1.8.4.11"/>
    </reaction>
</comment>
<feature type="compositionally biased region" description="Basic residues" evidence="5">
    <location>
        <begin position="1"/>
        <end position="10"/>
    </location>
</feature>
<evidence type="ECO:0000259" key="7">
    <source>
        <dbReference type="Pfam" id="PF01625"/>
    </source>
</evidence>
<dbReference type="AlphaFoldDB" id="A0A5E4XAF8"/>
<evidence type="ECO:0000256" key="1">
    <source>
        <dbReference type="ARBA" id="ARBA00023002"/>
    </source>
</evidence>
<dbReference type="OrthoDB" id="4174719at2"/>
<dbReference type="InterPro" id="IPR036509">
    <property type="entry name" value="Met_Sox_Rdtase_MsrA_sf"/>
</dbReference>
<feature type="active site" evidence="4">
    <location>
        <position position="84"/>
    </location>
</feature>
<evidence type="ECO:0000256" key="6">
    <source>
        <dbReference type="SAM" id="Phobius"/>
    </source>
</evidence>
<dbReference type="SUPFAM" id="SSF55068">
    <property type="entry name" value="Peptide methionine sulfoxide reductase"/>
    <property type="match status" value="1"/>
</dbReference>
<feature type="transmembrane region" description="Helical" evidence="6">
    <location>
        <begin position="32"/>
        <end position="52"/>
    </location>
</feature>
<comment type="similarity">
    <text evidence="4">Belongs to the MsrA Met sulfoxide reductase family.</text>
</comment>
<dbReference type="GO" id="GO:0008113">
    <property type="term" value="F:peptide-methionine (S)-S-oxide reductase activity"/>
    <property type="evidence" value="ECO:0007669"/>
    <property type="project" value="UniProtKB-UniRule"/>
</dbReference>
<feature type="domain" description="Peptide methionine sulphoxide reductase MsrA" evidence="7">
    <location>
        <begin position="77"/>
        <end position="226"/>
    </location>
</feature>
<dbReference type="EMBL" id="CABPRU010000010">
    <property type="protein sequence ID" value="VVE33188.1"/>
    <property type="molecule type" value="Genomic_DNA"/>
</dbReference>
<keyword evidence="6" id="KW-0472">Membrane</keyword>
<dbReference type="InterPro" id="IPR002569">
    <property type="entry name" value="Met_Sox_Rdtase_MsrA_dom"/>
</dbReference>
<dbReference type="PANTHER" id="PTHR43774">
    <property type="entry name" value="PEPTIDE METHIONINE SULFOXIDE REDUCTASE"/>
    <property type="match status" value="1"/>
</dbReference>